<gene>
    <name evidence="8" type="ORF">IPOD504_LOCUS4072</name>
</gene>
<feature type="domain" description="RING-type" evidence="7">
    <location>
        <begin position="320"/>
        <end position="365"/>
    </location>
</feature>
<evidence type="ECO:0000313" key="8">
    <source>
        <dbReference type="EMBL" id="CAH2042758.1"/>
    </source>
</evidence>
<evidence type="ECO:0000259" key="7">
    <source>
        <dbReference type="PROSITE" id="PS50089"/>
    </source>
</evidence>
<evidence type="ECO:0000313" key="9">
    <source>
        <dbReference type="Proteomes" id="UP000837857"/>
    </source>
</evidence>
<dbReference type="InterPro" id="IPR012479">
    <property type="entry name" value="SAP30BP"/>
</dbReference>
<name>A0ABN8I516_9NEOP</name>
<dbReference type="EMBL" id="OW152826">
    <property type="protein sequence ID" value="CAH2042758.1"/>
    <property type="molecule type" value="Genomic_DNA"/>
</dbReference>
<evidence type="ECO:0000256" key="2">
    <source>
        <dbReference type="ARBA" id="ARBA00022771"/>
    </source>
</evidence>
<organism evidence="8 9">
    <name type="scientific">Iphiclides podalirius</name>
    <name type="common">scarce swallowtail</name>
    <dbReference type="NCBI Taxonomy" id="110791"/>
    <lineage>
        <taxon>Eukaryota</taxon>
        <taxon>Metazoa</taxon>
        <taxon>Ecdysozoa</taxon>
        <taxon>Arthropoda</taxon>
        <taxon>Hexapoda</taxon>
        <taxon>Insecta</taxon>
        <taxon>Pterygota</taxon>
        <taxon>Neoptera</taxon>
        <taxon>Endopterygota</taxon>
        <taxon>Lepidoptera</taxon>
        <taxon>Glossata</taxon>
        <taxon>Ditrysia</taxon>
        <taxon>Papilionoidea</taxon>
        <taxon>Papilionidae</taxon>
        <taxon>Papilioninae</taxon>
        <taxon>Iphiclides</taxon>
    </lineage>
</organism>
<keyword evidence="2 5" id="KW-0863">Zinc-finger</keyword>
<dbReference type="PANTHER" id="PTHR23059:SF4">
    <property type="entry name" value="ZINC FINGER TRAF-TYPE-CONTAINING PROTEIN 1"/>
    <property type="match status" value="1"/>
</dbReference>
<dbReference type="CDD" id="cd16505">
    <property type="entry name" value="RING-HC_CYHR1"/>
    <property type="match status" value="1"/>
</dbReference>
<dbReference type="InterPro" id="IPR013083">
    <property type="entry name" value="Znf_RING/FYVE/PHD"/>
</dbReference>
<feature type="non-terminal residue" evidence="8">
    <location>
        <position position="1"/>
    </location>
</feature>
<dbReference type="Pfam" id="PF07818">
    <property type="entry name" value="HCNGP"/>
    <property type="match status" value="1"/>
</dbReference>
<dbReference type="Proteomes" id="UP000837857">
    <property type="component" value="Chromosome 14"/>
</dbReference>
<dbReference type="SUPFAM" id="SSF57850">
    <property type="entry name" value="RING/U-box"/>
    <property type="match status" value="1"/>
</dbReference>
<accession>A0ABN8I516</accession>
<feature type="region of interest" description="Disordered" evidence="6">
    <location>
        <begin position="1"/>
        <end position="125"/>
    </location>
</feature>
<feature type="compositionally biased region" description="Polar residues" evidence="6">
    <location>
        <begin position="1"/>
        <end position="15"/>
    </location>
</feature>
<evidence type="ECO:0000256" key="6">
    <source>
        <dbReference type="SAM" id="MobiDB-lite"/>
    </source>
</evidence>
<dbReference type="PROSITE" id="PS50089">
    <property type="entry name" value="ZF_RING_2"/>
    <property type="match status" value="1"/>
</dbReference>
<keyword evidence="9" id="KW-1185">Reference proteome</keyword>
<dbReference type="PANTHER" id="PTHR23059">
    <property type="entry name" value="CYSTEINE AND HISTIDINE-RICH PROTEIN 1"/>
    <property type="match status" value="1"/>
</dbReference>
<keyword evidence="1" id="KW-0479">Metal-binding</keyword>
<evidence type="ECO:0000256" key="1">
    <source>
        <dbReference type="ARBA" id="ARBA00022723"/>
    </source>
</evidence>
<reference evidence="8" key="1">
    <citation type="submission" date="2022-03" db="EMBL/GenBank/DDBJ databases">
        <authorList>
            <person name="Martin H S."/>
        </authorList>
    </citation>
    <scope>NUCLEOTIDE SEQUENCE</scope>
</reference>
<sequence>MTSQALASLTATYTDSEGEEDMEDGQQTPEKEEPKATQSAPNSPRHVEELVKPSSAPVSPKRRLVSYNDDTVVSDEEQSSPSAENQDDMRRLSMETDTDEAVQKSDPDDSEDGVVIPPEPTGKCPKELQETIAKFYSRMVNEGLDMNKIIQDKKNFRNPSIYEKLIQFCDINELDTNYPPEIYDPLKWGKESYYDELARIQKVEMDRREKEKKEKLAKIDFISGVVKKSESDEEKKRKSKWDQAAPNVAAKPAIKQPGLVQQPLTTNVTDVAQSEPVPSSSEKIESDIKDDAPLAKKRKILSEREQSDKLEHRLGGILCCAVCLDLPPGAVYQCSNGHLMCAPCFTHLLADARLRDEAATCPNCRIEISKTSASRNLAVEKTVSELPLECRFCTHVYPRHSLQHHEENICDERPYKFTQIVVDGTSERRPVIEAILRIASGLYALLLTAFRRAYFVSDPAPSHRRRRYTRLMGCKYACIGCRWRGPAHEAAEHESRCPHPANSAADLLALLAEKERDARQATAVYEQILDLLSYEKITFNDLQLKPYRTEEFVHKLYYESSRFTAFGHQWVVKAFVNKNQRDPTQSAQREITYQLMLKSKTGSPLCVQWVVARGPWGEARLEAQVGAHAFRDEAPDAPPRALPLHDPSDANRLLATKPLHCRLIMFLSSK</sequence>
<evidence type="ECO:0000256" key="5">
    <source>
        <dbReference type="PROSITE-ProRule" id="PRU00175"/>
    </source>
</evidence>
<evidence type="ECO:0000256" key="4">
    <source>
        <dbReference type="ARBA" id="ARBA00034319"/>
    </source>
</evidence>
<proteinExistence type="inferred from homology"/>
<protein>
    <recommendedName>
        <fullName evidence="7">RING-type domain-containing protein</fullName>
    </recommendedName>
</protein>
<comment type="similarity">
    <text evidence="4">Belongs to the ZFTRAF1 family.</text>
</comment>
<dbReference type="InterPro" id="IPR039338">
    <property type="entry name" value="ZFTRAF1"/>
</dbReference>
<evidence type="ECO:0000256" key="3">
    <source>
        <dbReference type="ARBA" id="ARBA00022833"/>
    </source>
</evidence>
<keyword evidence="3" id="KW-0862">Zinc</keyword>
<dbReference type="InterPro" id="IPR001841">
    <property type="entry name" value="Znf_RING"/>
</dbReference>
<dbReference type="Gene3D" id="3.30.40.10">
    <property type="entry name" value="Zinc/RING finger domain, C3HC4 (zinc finger)"/>
    <property type="match status" value="1"/>
</dbReference>